<keyword evidence="2" id="KW-1185">Reference proteome</keyword>
<evidence type="ECO:0000313" key="1">
    <source>
        <dbReference type="EMBL" id="PHT48667.1"/>
    </source>
</evidence>
<dbReference type="AlphaFoldDB" id="A0A2G2WTU5"/>
<dbReference type="Proteomes" id="UP000224567">
    <property type="component" value="Unassembled WGS sequence"/>
</dbReference>
<sequence>MLMLLLYSHSGTVSETVDVPVEEDAELSVNATERSVVVKRIDDLYSIRFTVSAIECKDDVEGILGKTYQLGDVSPVKRGVVMPIMDGKDKYQTPSLHSSLHKMKVSKTLKCCFILMRQRY</sequence>
<evidence type="ECO:0000313" key="2">
    <source>
        <dbReference type="Proteomes" id="UP000224567"/>
    </source>
</evidence>
<comment type="caution">
    <text evidence="1">The sequence shown here is derived from an EMBL/GenBank/DDBJ whole genome shotgun (WGS) entry which is preliminary data.</text>
</comment>
<dbReference type="PANTHER" id="PTHR31656">
    <property type="entry name" value="ROOT CAP DOMAIN-CONTAINING PROTEIN"/>
    <property type="match status" value="1"/>
</dbReference>
<name>A0A2G2WTU5_CAPBA</name>
<dbReference type="EMBL" id="MLFT02000005">
    <property type="protein sequence ID" value="PHT48667.1"/>
    <property type="molecule type" value="Genomic_DNA"/>
</dbReference>
<reference evidence="2" key="2">
    <citation type="journal article" date="2017" name="J. Anim. Genet.">
        <title>Multiple reference genome sequences of hot pepper reveal the massive evolution of plant disease resistance genes by retroduplication.</title>
        <authorList>
            <person name="Kim S."/>
            <person name="Park J."/>
            <person name="Yeom S.-I."/>
            <person name="Kim Y.-M."/>
            <person name="Seo E."/>
            <person name="Kim K.-T."/>
            <person name="Kim M.-S."/>
            <person name="Lee J.M."/>
            <person name="Cheong K."/>
            <person name="Shin H.-S."/>
            <person name="Kim S.-B."/>
            <person name="Han K."/>
            <person name="Lee J."/>
            <person name="Park M."/>
            <person name="Lee H.-A."/>
            <person name="Lee H.-Y."/>
            <person name="Lee Y."/>
            <person name="Oh S."/>
            <person name="Lee J.H."/>
            <person name="Choi E."/>
            <person name="Choi E."/>
            <person name="Lee S.E."/>
            <person name="Jeon J."/>
            <person name="Kim H."/>
            <person name="Choi G."/>
            <person name="Song H."/>
            <person name="Lee J."/>
            <person name="Lee S.-C."/>
            <person name="Kwon J.-K."/>
            <person name="Lee H.-Y."/>
            <person name="Koo N."/>
            <person name="Hong Y."/>
            <person name="Kim R.W."/>
            <person name="Kang W.-H."/>
            <person name="Huh J.H."/>
            <person name="Kang B.-C."/>
            <person name="Yang T.-J."/>
            <person name="Lee Y.-H."/>
            <person name="Bennetzen J.L."/>
            <person name="Choi D."/>
        </authorList>
    </citation>
    <scope>NUCLEOTIDE SEQUENCE [LARGE SCALE GENOMIC DNA]</scope>
    <source>
        <strain evidence="2">cv. PBC81</strain>
    </source>
</reference>
<organism evidence="1 2">
    <name type="scientific">Capsicum baccatum</name>
    <name type="common">Peruvian pepper</name>
    <dbReference type="NCBI Taxonomy" id="33114"/>
    <lineage>
        <taxon>Eukaryota</taxon>
        <taxon>Viridiplantae</taxon>
        <taxon>Streptophyta</taxon>
        <taxon>Embryophyta</taxon>
        <taxon>Tracheophyta</taxon>
        <taxon>Spermatophyta</taxon>
        <taxon>Magnoliopsida</taxon>
        <taxon>eudicotyledons</taxon>
        <taxon>Gunneridae</taxon>
        <taxon>Pentapetalae</taxon>
        <taxon>asterids</taxon>
        <taxon>lamiids</taxon>
        <taxon>Solanales</taxon>
        <taxon>Solanaceae</taxon>
        <taxon>Solanoideae</taxon>
        <taxon>Capsiceae</taxon>
        <taxon>Capsicum</taxon>
    </lineage>
</organism>
<gene>
    <name evidence="1" type="ORF">CQW23_12875</name>
</gene>
<proteinExistence type="predicted"/>
<dbReference type="InterPro" id="IPR009646">
    <property type="entry name" value="Root_cap"/>
</dbReference>
<accession>A0A2G2WTU5</accession>
<dbReference type="Pfam" id="PF06830">
    <property type="entry name" value="Root_cap"/>
    <property type="match status" value="1"/>
</dbReference>
<protein>
    <submittedName>
        <fullName evidence="1">Uncharacterized protein</fullName>
    </submittedName>
</protein>
<reference evidence="1 2" key="1">
    <citation type="journal article" date="2017" name="Genome Biol.">
        <title>New reference genome sequences of hot pepper reveal the massive evolution of plant disease-resistance genes by retroduplication.</title>
        <authorList>
            <person name="Kim S."/>
            <person name="Park J."/>
            <person name="Yeom S.I."/>
            <person name="Kim Y.M."/>
            <person name="Seo E."/>
            <person name="Kim K.T."/>
            <person name="Kim M.S."/>
            <person name="Lee J.M."/>
            <person name="Cheong K."/>
            <person name="Shin H.S."/>
            <person name="Kim S.B."/>
            <person name="Han K."/>
            <person name="Lee J."/>
            <person name="Park M."/>
            <person name="Lee H.A."/>
            <person name="Lee H.Y."/>
            <person name="Lee Y."/>
            <person name="Oh S."/>
            <person name="Lee J.H."/>
            <person name="Choi E."/>
            <person name="Choi E."/>
            <person name="Lee S.E."/>
            <person name="Jeon J."/>
            <person name="Kim H."/>
            <person name="Choi G."/>
            <person name="Song H."/>
            <person name="Lee J."/>
            <person name="Lee S.C."/>
            <person name="Kwon J.K."/>
            <person name="Lee H.Y."/>
            <person name="Koo N."/>
            <person name="Hong Y."/>
            <person name="Kim R.W."/>
            <person name="Kang W.H."/>
            <person name="Huh J.H."/>
            <person name="Kang B.C."/>
            <person name="Yang T.J."/>
            <person name="Lee Y.H."/>
            <person name="Bennetzen J.L."/>
            <person name="Choi D."/>
        </authorList>
    </citation>
    <scope>NUCLEOTIDE SEQUENCE [LARGE SCALE GENOMIC DNA]</scope>
    <source>
        <strain evidence="2">cv. PBC81</strain>
    </source>
</reference>
<dbReference type="STRING" id="33114.A0A2G2WTU5"/>